<dbReference type="Pfam" id="PF20684">
    <property type="entry name" value="Fung_rhodopsin"/>
    <property type="match status" value="1"/>
</dbReference>
<feature type="compositionally biased region" description="Low complexity" evidence="6">
    <location>
        <begin position="324"/>
        <end position="333"/>
    </location>
</feature>
<evidence type="ECO:0000256" key="6">
    <source>
        <dbReference type="SAM" id="MobiDB-lite"/>
    </source>
</evidence>
<evidence type="ECO:0000256" key="5">
    <source>
        <dbReference type="ARBA" id="ARBA00038359"/>
    </source>
</evidence>
<proteinExistence type="inferred from homology"/>
<feature type="transmembrane region" description="Helical" evidence="7">
    <location>
        <begin position="12"/>
        <end position="31"/>
    </location>
</feature>
<dbReference type="GO" id="GO:0016020">
    <property type="term" value="C:membrane"/>
    <property type="evidence" value="ECO:0007669"/>
    <property type="project" value="UniProtKB-SubCell"/>
</dbReference>
<dbReference type="PANTHER" id="PTHR33048:SF129">
    <property type="entry name" value="INTEGRAL MEMBRANE PROTEIN-RELATED"/>
    <property type="match status" value="1"/>
</dbReference>
<dbReference type="Proteomes" id="UP000799779">
    <property type="component" value="Unassembled WGS sequence"/>
</dbReference>
<feature type="transmembrane region" description="Helical" evidence="7">
    <location>
        <begin position="43"/>
        <end position="64"/>
    </location>
</feature>
<evidence type="ECO:0000256" key="1">
    <source>
        <dbReference type="ARBA" id="ARBA00004141"/>
    </source>
</evidence>
<comment type="subcellular location">
    <subcellularLocation>
        <location evidence="1">Membrane</location>
        <topology evidence="1">Multi-pass membrane protein</topology>
    </subcellularLocation>
</comment>
<keyword evidence="2 7" id="KW-0812">Transmembrane</keyword>
<feature type="transmembrane region" description="Helical" evidence="7">
    <location>
        <begin position="116"/>
        <end position="138"/>
    </location>
</feature>
<evidence type="ECO:0000256" key="7">
    <source>
        <dbReference type="SAM" id="Phobius"/>
    </source>
</evidence>
<feature type="region of interest" description="Disordered" evidence="6">
    <location>
        <begin position="299"/>
        <end position="343"/>
    </location>
</feature>
<gene>
    <name evidence="9" type="ORF">P154DRAFT_494579</name>
</gene>
<accession>A0A6A5WBS8</accession>
<sequence>MAFPTITLQYLIPIPILTVIALVLCVLRIWTRFRARKLHWDDYLIVIAEVFALTNFGLTCASFAKGWGHPSSHFTPAEKTAILKVRFAAATIWIPTLCFVRLSIASSLLRFGQEKLWRGVLYTMMTLQVLISTSYFILQFAQCNPVSINWQFVPGAKCWPMKPLVNYAWTISGVYVAMDLILALMPIRFIRTLHRSRTEKFLIGILMGMGLFATAVLCAKLTTLKTIGKGDPMKASIPVVMWTKLEEQVGIIAACLPTIKRLAERVLRKWSFVTTRFHNTQPSFVNNHPIDLPQTEIRVPQTSNDHGSSAGDSTWPLDKEIQRSGSGTSSSKSGNHEGGAGEV</sequence>
<keyword evidence="10" id="KW-1185">Reference proteome</keyword>
<dbReference type="PANTHER" id="PTHR33048">
    <property type="entry name" value="PTH11-LIKE INTEGRAL MEMBRANE PROTEIN (AFU_ORTHOLOGUE AFUA_5G11245)"/>
    <property type="match status" value="1"/>
</dbReference>
<dbReference type="AlphaFoldDB" id="A0A6A5WBS8"/>
<feature type="compositionally biased region" description="Polar residues" evidence="6">
    <location>
        <begin position="300"/>
        <end position="312"/>
    </location>
</feature>
<dbReference type="EMBL" id="ML977600">
    <property type="protein sequence ID" value="KAF1998887.1"/>
    <property type="molecule type" value="Genomic_DNA"/>
</dbReference>
<dbReference type="InterPro" id="IPR052337">
    <property type="entry name" value="SAT4-like"/>
</dbReference>
<evidence type="ECO:0000256" key="2">
    <source>
        <dbReference type="ARBA" id="ARBA00022692"/>
    </source>
</evidence>
<dbReference type="InterPro" id="IPR049326">
    <property type="entry name" value="Rhodopsin_dom_fungi"/>
</dbReference>
<reference evidence="9" key="1">
    <citation type="journal article" date="2020" name="Stud. Mycol.">
        <title>101 Dothideomycetes genomes: a test case for predicting lifestyles and emergence of pathogens.</title>
        <authorList>
            <person name="Haridas S."/>
            <person name="Albert R."/>
            <person name="Binder M."/>
            <person name="Bloem J."/>
            <person name="Labutti K."/>
            <person name="Salamov A."/>
            <person name="Andreopoulos B."/>
            <person name="Baker S."/>
            <person name="Barry K."/>
            <person name="Bills G."/>
            <person name="Bluhm B."/>
            <person name="Cannon C."/>
            <person name="Castanera R."/>
            <person name="Culley D."/>
            <person name="Daum C."/>
            <person name="Ezra D."/>
            <person name="Gonzalez J."/>
            <person name="Henrissat B."/>
            <person name="Kuo A."/>
            <person name="Liang C."/>
            <person name="Lipzen A."/>
            <person name="Lutzoni F."/>
            <person name="Magnuson J."/>
            <person name="Mondo S."/>
            <person name="Nolan M."/>
            <person name="Ohm R."/>
            <person name="Pangilinan J."/>
            <person name="Park H.-J."/>
            <person name="Ramirez L."/>
            <person name="Alfaro M."/>
            <person name="Sun H."/>
            <person name="Tritt A."/>
            <person name="Yoshinaga Y."/>
            <person name="Zwiers L.-H."/>
            <person name="Turgeon B."/>
            <person name="Goodwin S."/>
            <person name="Spatafora J."/>
            <person name="Crous P."/>
            <person name="Grigoriev I."/>
        </authorList>
    </citation>
    <scope>NUCLEOTIDE SEQUENCE</scope>
    <source>
        <strain evidence="9">CBS 123094</strain>
    </source>
</reference>
<feature type="transmembrane region" description="Helical" evidence="7">
    <location>
        <begin position="84"/>
        <end position="104"/>
    </location>
</feature>
<feature type="transmembrane region" description="Helical" evidence="7">
    <location>
        <begin position="201"/>
        <end position="222"/>
    </location>
</feature>
<keyword evidence="3 7" id="KW-1133">Transmembrane helix</keyword>
<evidence type="ECO:0000313" key="9">
    <source>
        <dbReference type="EMBL" id="KAF1998887.1"/>
    </source>
</evidence>
<protein>
    <recommendedName>
        <fullName evidence="8">Rhodopsin domain-containing protein</fullName>
    </recommendedName>
</protein>
<evidence type="ECO:0000256" key="4">
    <source>
        <dbReference type="ARBA" id="ARBA00023136"/>
    </source>
</evidence>
<feature type="domain" description="Rhodopsin" evidence="8">
    <location>
        <begin position="27"/>
        <end position="264"/>
    </location>
</feature>
<evidence type="ECO:0000313" key="10">
    <source>
        <dbReference type="Proteomes" id="UP000799779"/>
    </source>
</evidence>
<keyword evidence="4 7" id="KW-0472">Membrane</keyword>
<organism evidence="9 10">
    <name type="scientific">Amniculicola lignicola CBS 123094</name>
    <dbReference type="NCBI Taxonomy" id="1392246"/>
    <lineage>
        <taxon>Eukaryota</taxon>
        <taxon>Fungi</taxon>
        <taxon>Dikarya</taxon>
        <taxon>Ascomycota</taxon>
        <taxon>Pezizomycotina</taxon>
        <taxon>Dothideomycetes</taxon>
        <taxon>Pleosporomycetidae</taxon>
        <taxon>Pleosporales</taxon>
        <taxon>Amniculicolaceae</taxon>
        <taxon>Amniculicola</taxon>
    </lineage>
</organism>
<evidence type="ECO:0000256" key="3">
    <source>
        <dbReference type="ARBA" id="ARBA00022989"/>
    </source>
</evidence>
<feature type="transmembrane region" description="Helical" evidence="7">
    <location>
        <begin position="167"/>
        <end position="189"/>
    </location>
</feature>
<comment type="similarity">
    <text evidence="5">Belongs to the SAT4 family.</text>
</comment>
<evidence type="ECO:0000259" key="8">
    <source>
        <dbReference type="Pfam" id="PF20684"/>
    </source>
</evidence>
<dbReference type="OrthoDB" id="5278984at2759"/>
<name>A0A6A5WBS8_9PLEO</name>